<dbReference type="AlphaFoldDB" id="A0A9P5X175"/>
<proteinExistence type="predicted"/>
<dbReference type="OrthoDB" id="3255541at2759"/>
<keyword evidence="2" id="KW-1185">Reference proteome</keyword>
<dbReference type="SUPFAM" id="SSF52047">
    <property type="entry name" value="RNI-like"/>
    <property type="match status" value="1"/>
</dbReference>
<dbReference type="Gene3D" id="3.80.10.10">
    <property type="entry name" value="Ribonuclease Inhibitor"/>
    <property type="match status" value="1"/>
</dbReference>
<name>A0A9P5X175_9AGAR</name>
<organism evidence="1 2">
    <name type="scientific">Macrolepiota fuliginosa MF-IS2</name>
    <dbReference type="NCBI Taxonomy" id="1400762"/>
    <lineage>
        <taxon>Eukaryota</taxon>
        <taxon>Fungi</taxon>
        <taxon>Dikarya</taxon>
        <taxon>Basidiomycota</taxon>
        <taxon>Agaricomycotina</taxon>
        <taxon>Agaricomycetes</taxon>
        <taxon>Agaricomycetidae</taxon>
        <taxon>Agaricales</taxon>
        <taxon>Agaricineae</taxon>
        <taxon>Agaricaceae</taxon>
        <taxon>Macrolepiota</taxon>
    </lineage>
</organism>
<accession>A0A9P5X175</accession>
<dbReference type="InterPro" id="IPR032675">
    <property type="entry name" value="LRR_dom_sf"/>
</dbReference>
<evidence type="ECO:0000313" key="1">
    <source>
        <dbReference type="EMBL" id="KAF9442125.1"/>
    </source>
</evidence>
<reference evidence="1" key="1">
    <citation type="submission" date="2020-11" db="EMBL/GenBank/DDBJ databases">
        <authorList>
            <consortium name="DOE Joint Genome Institute"/>
            <person name="Ahrendt S."/>
            <person name="Riley R."/>
            <person name="Andreopoulos W."/>
            <person name="Labutti K."/>
            <person name="Pangilinan J."/>
            <person name="Ruiz-Duenas F.J."/>
            <person name="Barrasa J.M."/>
            <person name="Sanchez-Garcia M."/>
            <person name="Camarero S."/>
            <person name="Miyauchi S."/>
            <person name="Serrano A."/>
            <person name="Linde D."/>
            <person name="Babiker R."/>
            <person name="Drula E."/>
            <person name="Ayuso-Fernandez I."/>
            <person name="Pacheco R."/>
            <person name="Padilla G."/>
            <person name="Ferreira P."/>
            <person name="Barriuso J."/>
            <person name="Kellner H."/>
            <person name="Castanera R."/>
            <person name="Alfaro M."/>
            <person name="Ramirez L."/>
            <person name="Pisabarro A.G."/>
            <person name="Kuo A."/>
            <person name="Tritt A."/>
            <person name="Lipzen A."/>
            <person name="He G."/>
            <person name="Yan M."/>
            <person name="Ng V."/>
            <person name="Cullen D."/>
            <person name="Martin F."/>
            <person name="Rosso M.-N."/>
            <person name="Henrissat B."/>
            <person name="Hibbett D."/>
            <person name="Martinez A.T."/>
            <person name="Grigoriev I.V."/>
        </authorList>
    </citation>
    <scope>NUCLEOTIDE SEQUENCE</scope>
    <source>
        <strain evidence="1">MF-IS2</strain>
    </source>
</reference>
<dbReference type="EMBL" id="MU151698">
    <property type="protein sequence ID" value="KAF9442125.1"/>
    <property type="molecule type" value="Genomic_DNA"/>
</dbReference>
<sequence length="512" mass="57975">MASNTSEFSFETDMSFDISTAKEAPTGDNEVNLKLYSFLSLFEKIGISKVDEEYVIVENPSAGTWESLFETARMVRDLDVHKEAGREMARVCPSVFVRLAQHLKGGLLFPNLRDVSIVDLNSSTHYLPLLASPVLESVLLAVDPESGSVDKTIRLSTYAFLGDLFTFAPNLQSLVIKNVVGMSPLWLDKIAHFHHLQALTLSSLDVKSFENLHPLGSLTNLQDLSLVFQYQEYEQLALSDRYLSLPSLKYLHIVGPFDVMVDFIRVIKQNDLEKLNFECTHQPSPRSKKVKGLKSTLAVRRQEKFALSLRNDFLSLLSFLWAHSLKEVTILSTVLQVWELARLAPLRILEKLHIEGSLILDIEQTIRPPSALWHCLRSLHLPANFTVSFCFIQQIAESTPFLNVISLFMDVTKDPGIGHIQALFHPLESLTILHGGIKTNPGPGNHEAYDDISWLRLMKVARYLNALFPNLRQLDAMVQKREWDRVWELVKLCRDSLADEKGRKQVQVKAVS</sequence>
<evidence type="ECO:0000313" key="2">
    <source>
        <dbReference type="Proteomes" id="UP000807342"/>
    </source>
</evidence>
<comment type="caution">
    <text evidence="1">The sequence shown here is derived from an EMBL/GenBank/DDBJ whole genome shotgun (WGS) entry which is preliminary data.</text>
</comment>
<dbReference type="Proteomes" id="UP000807342">
    <property type="component" value="Unassembled WGS sequence"/>
</dbReference>
<evidence type="ECO:0008006" key="3">
    <source>
        <dbReference type="Google" id="ProtNLM"/>
    </source>
</evidence>
<protein>
    <recommendedName>
        <fullName evidence="3">F-box domain-containing protein</fullName>
    </recommendedName>
</protein>
<gene>
    <name evidence="1" type="ORF">P691DRAFT_811309</name>
</gene>